<dbReference type="PANTHER" id="PTHR43581:SF2">
    <property type="entry name" value="EXCINUCLEASE ATPASE SUBUNIT"/>
    <property type="match status" value="1"/>
</dbReference>
<dbReference type="InterPro" id="IPR027417">
    <property type="entry name" value="P-loop_NTPase"/>
</dbReference>
<keyword evidence="2" id="KW-0067">ATP-binding</keyword>
<keyword evidence="2" id="KW-0547">Nucleotide-binding</keyword>
<evidence type="ECO:0000313" key="3">
    <source>
        <dbReference type="Proteomes" id="UP000285864"/>
    </source>
</evidence>
<organism evidence="2 3">
    <name type="scientific">Phocaeicola coprocola</name>
    <dbReference type="NCBI Taxonomy" id="310298"/>
    <lineage>
        <taxon>Bacteria</taxon>
        <taxon>Pseudomonadati</taxon>
        <taxon>Bacteroidota</taxon>
        <taxon>Bacteroidia</taxon>
        <taxon>Bacteroidales</taxon>
        <taxon>Bacteroidaceae</taxon>
        <taxon>Phocaeicola</taxon>
    </lineage>
</organism>
<proteinExistence type="predicted"/>
<name>A0A412GZ01_9BACT</name>
<accession>A0A412GZ01</accession>
<dbReference type="SUPFAM" id="SSF52540">
    <property type="entry name" value="P-loop containing nucleoside triphosphate hydrolases"/>
    <property type="match status" value="1"/>
</dbReference>
<dbReference type="InterPro" id="IPR041685">
    <property type="entry name" value="AAA_GajA/Old/RecF-like"/>
</dbReference>
<dbReference type="Proteomes" id="UP000285864">
    <property type="component" value="Unassembled WGS sequence"/>
</dbReference>
<comment type="caution">
    <text evidence="2">The sequence shown here is derived from an EMBL/GenBank/DDBJ whole genome shotgun (WGS) entry which is preliminary data.</text>
</comment>
<keyword evidence="3" id="KW-1185">Reference proteome</keyword>
<sequence>MRLNITHINKIKKADIILNGLTVIAGNNDSGKSTVGKLLFSVIKSLSNADRLSSQSQDRIMRLNCAALYMYVKHTETESGEKIKGVILPSTAAAFLKEVESFANDKRWVSQLKDKLEKINIVPQQRAKIIRSIDQLVQLATESSNSEKMLERAFQSIIGAEFLNSICTYNTEMSEICFSEEQGKDITIQIKENKVTGFKCKTETFVKDATLVESPLYIHLIDILANAQMPGGHYFNIAGKDVLRPLINYHIKDMAQKLDAFRFSLPDNVYSPFIQKAQTLTDNITGGHFYFDNAKRNMYWKKGEQNYAPVNVASGIKAFGVLQMLLETQALDESKILIWDEPENHLHPEWQIKFASVLVELAKAGIPILISSHSPYFIQAVRYFADKLSMNDFVNYYLAEETEDELCVLEDVTDDLNRIFMKLAQPMNEIVNLGL</sequence>
<protein>
    <submittedName>
        <fullName evidence="2">ATP-binding protein</fullName>
    </submittedName>
</protein>
<gene>
    <name evidence="2" type="ORF">DWY20_01075</name>
</gene>
<dbReference type="Pfam" id="PF13175">
    <property type="entry name" value="AAA_15"/>
    <property type="match status" value="1"/>
</dbReference>
<dbReference type="PANTHER" id="PTHR43581">
    <property type="entry name" value="ATP/GTP PHOSPHATASE"/>
    <property type="match status" value="1"/>
</dbReference>
<evidence type="ECO:0000313" key="2">
    <source>
        <dbReference type="EMBL" id="RGS00257.1"/>
    </source>
</evidence>
<dbReference type="GO" id="GO:0005524">
    <property type="term" value="F:ATP binding"/>
    <property type="evidence" value="ECO:0007669"/>
    <property type="project" value="UniProtKB-KW"/>
</dbReference>
<dbReference type="GO" id="GO:0016887">
    <property type="term" value="F:ATP hydrolysis activity"/>
    <property type="evidence" value="ECO:0007669"/>
    <property type="project" value="InterPro"/>
</dbReference>
<dbReference type="InterPro" id="IPR051396">
    <property type="entry name" value="Bact_Antivir_Def_Nuclease"/>
</dbReference>
<dbReference type="AlphaFoldDB" id="A0A412GZ01"/>
<dbReference type="EMBL" id="QRUU01000002">
    <property type="protein sequence ID" value="RGS00257.1"/>
    <property type="molecule type" value="Genomic_DNA"/>
</dbReference>
<evidence type="ECO:0000259" key="1">
    <source>
        <dbReference type="Pfam" id="PF13175"/>
    </source>
</evidence>
<dbReference type="Gene3D" id="3.40.50.300">
    <property type="entry name" value="P-loop containing nucleotide triphosphate hydrolases"/>
    <property type="match status" value="1"/>
</dbReference>
<reference evidence="2 3" key="1">
    <citation type="submission" date="2018-08" db="EMBL/GenBank/DDBJ databases">
        <title>A genome reference for cultivated species of the human gut microbiota.</title>
        <authorList>
            <person name="Zou Y."/>
            <person name="Xue W."/>
            <person name="Luo G."/>
        </authorList>
    </citation>
    <scope>NUCLEOTIDE SEQUENCE [LARGE SCALE GENOMIC DNA]</scope>
    <source>
        <strain evidence="2 3">AF24-2</strain>
    </source>
</reference>
<dbReference type="RefSeq" id="WP_007570876.1">
    <property type="nucleotide sequence ID" value="NZ_CABKNL010000012.1"/>
</dbReference>
<feature type="domain" description="Endonuclease GajA/Old nuclease/RecF-like AAA" evidence="1">
    <location>
        <begin position="12"/>
        <end position="378"/>
    </location>
</feature>